<proteinExistence type="inferred from homology"/>
<dbReference type="Proteomes" id="UP000316639">
    <property type="component" value="Unassembled WGS sequence"/>
</dbReference>
<keyword evidence="2 4" id="KW-0067">ATP-binding</keyword>
<dbReference type="EMBL" id="VOBR01000025">
    <property type="protein sequence ID" value="TWP47529.1"/>
    <property type="molecule type" value="Genomic_DNA"/>
</dbReference>
<dbReference type="GO" id="GO:0140662">
    <property type="term" value="F:ATP-dependent protein folding chaperone"/>
    <property type="evidence" value="ECO:0007669"/>
    <property type="project" value="InterPro"/>
</dbReference>
<organism evidence="5 6">
    <name type="scientific">Lentzea tibetensis</name>
    <dbReference type="NCBI Taxonomy" id="2591470"/>
    <lineage>
        <taxon>Bacteria</taxon>
        <taxon>Bacillati</taxon>
        <taxon>Actinomycetota</taxon>
        <taxon>Actinomycetes</taxon>
        <taxon>Pseudonocardiales</taxon>
        <taxon>Pseudonocardiaceae</taxon>
        <taxon>Lentzea</taxon>
    </lineage>
</organism>
<evidence type="ECO:0000313" key="6">
    <source>
        <dbReference type="Proteomes" id="UP000316639"/>
    </source>
</evidence>
<evidence type="ECO:0000256" key="2">
    <source>
        <dbReference type="ARBA" id="ARBA00022840"/>
    </source>
</evidence>
<name>A0A563EKF0_9PSEU</name>
<evidence type="ECO:0000313" key="5">
    <source>
        <dbReference type="EMBL" id="TWP47529.1"/>
    </source>
</evidence>
<comment type="caution">
    <text evidence="5">The sequence shown here is derived from an EMBL/GenBank/DDBJ whole genome shotgun (WGS) entry which is preliminary data.</text>
</comment>
<dbReference type="PANTHER" id="PTHR19375">
    <property type="entry name" value="HEAT SHOCK PROTEIN 70KDA"/>
    <property type="match status" value="1"/>
</dbReference>
<evidence type="ECO:0000256" key="3">
    <source>
        <dbReference type="ARBA" id="ARBA00023186"/>
    </source>
</evidence>
<dbReference type="InterPro" id="IPR013126">
    <property type="entry name" value="Hsp_70_fam"/>
</dbReference>
<dbReference type="Gene3D" id="3.30.420.40">
    <property type="match status" value="2"/>
</dbReference>
<evidence type="ECO:0000256" key="4">
    <source>
        <dbReference type="RuleBase" id="RU003322"/>
    </source>
</evidence>
<dbReference type="GO" id="GO:0005524">
    <property type="term" value="F:ATP binding"/>
    <property type="evidence" value="ECO:0007669"/>
    <property type="project" value="UniProtKB-KW"/>
</dbReference>
<comment type="similarity">
    <text evidence="4">Belongs to the heat shock protein 70 family.</text>
</comment>
<dbReference type="AlphaFoldDB" id="A0A563EKF0"/>
<dbReference type="SUPFAM" id="SSF53067">
    <property type="entry name" value="Actin-like ATPase domain"/>
    <property type="match status" value="2"/>
</dbReference>
<dbReference type="InterPro" id="IPR043129">
    <property type="entry name" value="ATPase_NBD"/>
</dbReference>
<reference evidence="5 6" key="1">
    <citation type="submission" date="2019-07" db="EMBL/GenBank/DDBJ databases">
        <title>Lentzea xizangensis sp. nov., isolated from Qinghai-Tibetan Plateau Soils.</title>
        <authorList>
            <person name="Huang J."/>
        </authorList>
    </citation>
    <scope>NUCLEOTIDE SEQUENCE [LARGE SCALE GENOMIC DNA]</scope>
    <source>
        <strain evidence="5 6">FXJ1.1311</strain>
    </source>
</reference>
<accession>A0A563EKF0</accession>
<gene>
    <name evidence="5" type="ORF">FKR81_31700</name>
</gene>
<dbReference type="Pfam" id="PF00012">
    <property type="entry name" value="HSP70"/>
    <property type="match status" value="1"/>
</dbReference>
<keyword evidence="1 4" id="KW-0547">Nucleotide-binding</keyword>
<evidence type="ECO:0000256" key="1">
    <source>
        <dbReference type="ARBA" id="ARBA00022741"/>
    </source>
</evidence>
<protein>
    <submittedName>
        <fullName evidence="5">Hsp70 family protein</fullName>
    </submittedName>
</protein>
<keyword evidence="6" id="KW-1185">Reference proteome</keyword>
<keyword evidence="3" id="KW-0143">Chaperone</keyword>
<dbReference type="RefSeq" id="WP_146357583.1">
    <property type="nucleotide sequence ID" value="NZ_VOBR01000025.1"/>
</dbReference>
<dbReference type="Gene3D" id="3.90.640.10">
    <property type="entry name" value="Actin, Chain A, domain 4"/>
    <property type="match status" value="1"/>
</dbReference>
<dbReference type="OrthoDB" id="4253885at2"/>
<sequence length="509" mass="54370">MNAVAGIDVGSLGLRVAWSGQDGAPVDLAVPSDEPWVVARLRPGAVDFVPVKQQRSPEAVRQLVTALVSVRERVVAESGMDVRRAVLTVPARMDSRDRGALREAARSAGFPEVHLINDSVAAVLASEGSGARTVLVYSMGHSGFEVGLVRVARSQVRVLGHIGADTPSGDHFDRQLLTAWLQALRGSELAAIQLWDADEWTRQRYVAARVKEQLAAGTEVSGWPSPADFLALVADLVGKTAARVREVLSETDLLVRDIDTVLLVGGSTALSAVPAVLHAEVGQPGVPTSAFHLARGAAVYGAQLGDAPAAVPQDSEFIDTEPSQSAAVALPVPRTDPLSAARSLWSAGNAAEARRVLTDLIDEAVRLRAEIDAAPAVKSNSAHRTLERAGRLLENGSLAKAVQDSHLAWQMAADDNDVFRQMIDIHLRAARAAAGPQGYPAAREWLKCAESHARFNEEVVTELFERNLAQARFLHSRGHRADAAELLEECRKFKPDDPGVVALDAEMAV</sequence>